<evidence type="ECO:0000256" key="1">
    <source>
        <dbReference type="ARBA" id="ARBA00022741"/>
    </source>
</evidence>
<reference evidence="4 5" key="1">
    <citation type="journal article" date="2015" name="Stand. Genomic Sci.">
        <title>Genomic Encyclopedia of Bacterial and Archaeal Type Strains, Phase III: the genomes of soil and plant-associated and newly described type strains.</title>
        <authorList>
            <person name="Whitman W.B."/>
            <person name="Woyke T."/>
            <person name="Klenk H.P."/>
            <person name="Zhou Y."/>
            <person name="Lilburn T.G."/>
            <person name="Beck B.J."/>
            <person name="De Vos P."/>
            <person name="Vandamme P."/>
            <person name="Eisen J.A."/>
            <person name="Garrity G."/>
            <person name="Hugenholtz P."/>
            <person name="Kyrpides N.C."/>
        </authorList>
    </citation>
    <scope>NUCLEOTIDE SEQUENCE [LARGE SCALE GENOMIC DNA]</scope>
    <source>
        <strain evidence="4 5">CECT 7306</strain>
    </source>
</reference>
<evidence type="ECO:0000256" key="3">
    <source>
        <dbReference type="SAM" id="MobiDB-lite"/>
    </source>
</evidence>
<keyword evidence="1" id="KW-0547">Nucleotide-binding</keyword>
<accession>A0A3N1G955</accession>
<dbReference type="InterPro" id="IPR027417">
    <property type="entry name" value="P-loop_NTPase"/>
</dbReference>
<evidence type="ECO:0000256" key="2">
    <source>
        <dbReference type="ARBA" id="ARBA00022840"/>
    </source>
</evidence>
<dbReference type="Proteomes" id="UP000276232">
    <property type="component" value="Unassembled WGS sequence"/>
</dbReference>
<dbReference type="GO" id="GO:0016887">
    <property type="term" value="F:ATP hydrolysis activity"/>
    <property type="evidence" value="ECO:0007669"/>
    <property type="project" value="TreeGrafter"/>
</dbReference>
<proteinExistence type="predicted"/>
<dbReference type="PANTHER" id="PTHR43384">
    <property type="entry name" value="SEPTUM SITE-DETERMINING PROTEIN MIND HOMOLOG, CHLOROPLASTIC-RELATED"/>
    <property type="match status" value="1"/>
</dbReference>
<dbReference type="GO" id="GO:0051782">
    <property type="term" value="P:negative regulation of cell division"/>
    <property type="evidence" value="ECO:0007669"/>
    <property type="project" value="TreeGrafter"/>
</dbReference>
<dbReference type="InParanoid" id="A0A3N1G955"/>
<dbReference type="SUPFAM" id="SSF52540">
    <property type="entry name" value="P-loop containing nucleoside triphosphate hydrolases"/>
    <property type="match status" value="1"/>
</dbReference>
<dbReference type="EMBL" id="RJKN01000010">
    <property type="protein sequence ID" value="ROP26772.1"/>
    <property type="molecule type" value="Genomic_DNA"/>
</dbReference>
<dbReference type="GO" id="GO:0009898">
    <property type="term" value="C:cytoplasmic side of plasma membrane"/>
    <property type="evidence" value="ECO:0007669"/>
    <property type="project" value="TreeGrafter"/>
</dbReference>
<evidence type="ECO:0000313" key="5">
    <source>
        <dbReference type="Proteomes" id="UP000276232"/>
    </source>
</evidence>
<feature type="region of interest" description="Disordered" evidence="3">
    <location>
        <begin position="458"/>
        <end position="487"/>
    </location>
</feature>
<dbReference type="AlphaFoldDB" id="A0A3N1G955"/>
<protein>
    <submittedName>
        <fullName evidence="4">Flp pilus assembly CpaE family ATPase</fullName>
    </submittedName>
</protein>
<dbReference type="RefSeq" id="WP_199720340.1">
    <property type="nucleotide sequence ID" value="NZ_RJKN01000010.1"/>
</dbReference>
<dbReference type="InterPro" id="IPR050625">
    <property type="entry name" value="ParA/MinD_ATPase"/>
</dbReference>
<dbReference type="PANTHER" id="PTHR43384:SF6">
    <property type="entry name" value="SEPTUM SITE-DETERMINING PROTEIN MIND HOMOLOG, CHLOROPLASTIC"/>
    <property type="match status" value="1"/>
</dbReference>
<organism evidence="4 5">
    <name type="scientific">Pseudokineococcus lusitanus</name>
    <dbReference type="NCBI Taxonomy" id="763993"/>
    <lineage>
        <taxon>Bacteria</taxon>
        <taxon>Bacillati</taxon>
        <taxon>Actinomycetota</taxon>
        <taxon>Actinomycetes</taxon>
        <taxon>Kineosporiales</taxon>
        <taxon>Kineosporiaceae</taxon>
        <taxon>Pseudokineococcus</taxon>
    </lineage>
</organism>
<name>A0A3N1G955_9ACTN</name>
<keyword evidence="2" id="KW-0067">ATP-binding</keyword>
<comment type="caution">
    <text evidence="4">The sequence shown here is derived from an EMBL/GenBank/DDBJ whole genome shotgun (WGS) entry which is preliminary data.</text>
</comment>
<dbReference type="GO" id="GO:0005829">
    <property type="term" value="C:cytosol"/>
    <property type="evidence" value="ECO:0007669"/>
    <property type="project" value="TreeGrafter"/>
</dbReference>
<feature type="compositionally biased region" description="Low complexity" evidence="3">
    <location>
        <begin position="164"/>
        <end position="180"/>
    </location>
</feature>
<feature type="compositionally biased region" description="Basic residues" evidence="3">
    <location>
        <begin position="470"/>
        <end position="487"/>
    </location>
</feature>
<feature type="region of interest" description="Disordered" evidence="3">
    <location>
        <begin position="138"/>
        <end position="180"/>
    </location>
</feature>
<gene>
    <name evidence="4" type="ORF">EDC03_3242</name>
</gene>
<dbReference type="GO" id="GO:0005524">
    <property type="term" value="F:ATP binding"/>
    <property type="evidence" value="ECO:0007669"/>
    <property type="project" value="UniProtKB-KW"/>
</dbReference>
<sequence length="487" mass="49068">MADRPGGPAAAVPSGPGLGVVVAVTGAWEAPLVADLDRSRELLVLRRCADVAELLAAVGTGRARALLVSADLHRLDRAVVARVRASGVAVVALTAPAALAEQEPRLRALGVDAVFAADAPAAEVAAAVHAVVGAPADHGAAGGGRPLRAAEGATAGPGRRADLADPADALAPEPAAGGADPFAALLEEDPTGARPRGRLVAVWGPAGSPGRTTVAVETAAELAAAGDDVLLADADTHAACVAQVLGVLDESPGLAAACRAAGTGALDGAVLQRLSVEVVPRLRLLSGITRSARWPELSTSSLERVWEVARERARWVVVDLAAPLEADEELVFDTAAPRRNGATLGTLAAADVVLVVGTADAVGLQRLVRGLADLAEAVPGAAAPRVVITRVRASSVGAGPETRVREAVRRFAGVADPVLVPDDRPALDAALLAGRTLVETAPRSPARTALVGLAASLRAEGGAPPGPTPRGRRRWRAGTGRGRRRAG</sequence>
<evidence type="ECO:0000313" key="4">
    <source>
        <dbReference type="EMBL" id="ROP26772.1"/>
    </source>
</evidence>
<keyword evidence="5" id="KW-1185">Reference proteome</keyword>
<dbReference type="Gene3D" id="3.40.50.300">
    <property type="entry name" value="P-loop containing nucleotide triphosphate hydrolases"/>
    <property type="match status" value="1"/>
</dbReference>